<evidence type="ECO:0000256" key="6">
    <source>
        <dbReference type="ARBA" id="ARBA00029505"/>
    </source>
</evidence>
<protein>
    <recommendedName>
        <fullName evidence="6">Transcription factor JunB</fullName>
    </recommendedName>
    <alternativeName>
        <fullName evidence="7">Transcription factor AP-1 subunit JunB</fullName>
    </alternativeName>
</protein>
<dbReference type="Proteomes" id="UP001333110">
    <property type="component" value="Unassembled WGS sequence"/>
</dbReference>
<dbReference type="PANTHER" id="PTHR11462">
    <property type="entry name" value="JUN TRANSCRIPTION FACTOR-RELATED"/>
    <property type="match status" value="1"/>
</dbReference>
<dbReference type="PRINTS" id="PR00043">
    <property type="entry name" value="LEUZIPPRJUN"/>
</dbReference>
<evidence type="ECO:0000313" key="10">
    <source>
        <dbReference type="EMBL" id="KAK4806760.1"/>
    </source>
</evidence>
<dbReference type="GO" id="GO:0051726">
    <property type="term" value="P:regulation of cell cycle"/>
    <property type="evidence" value="ECO:0007669"/>
    <property type="project" value="TreeGrafter"/>
</dbReference>
<dbReference type="EMBL" id="JAUNZN010000033">
    <property type="protein sequence ID" value="KAK4806760.1"/>
    <property type="molecule type" value="Genomic_DNA"/>
</dbReference>
<feature type="domain" description="BZIP" evidence="9">
    <location>
        <begin position="232"/>
        <end position="295"/>
    </location>
</feature>
<evidence type="ECO:0000256" key="3">
    <source>
        <dbReference type="ARBA" id="ARBA00023125"/>
    </source>
</evidence>
<reference evidence="10 11" key="1">
    <citation type="journal article" date="2023" name="J. Hered.">
        <title>Chromosome-level genome of the wood stork (Mycteria americana) provides insight into avian chromosome evolution.</title>
        <authorList>
            <person name="Flamio R. Jr."/>
            <person name="Ramstad K.M."/>
        </authorList>
    </citation>
    <scope>NUCLEOTIDE SEQUENCE [LARGE SCALE GENOMIC DNA]</scope>
    <source>
        <strain evidence="10">JAX WOST 10</strain>
    </source>
</reference>
<evidence type="ECO:0000313" key="11">
    <source>
        <dbReference type="Proteomes" id="UP001333110"/>
    </source>
</evidence>
<dbReference type="SMART" id="SM00338">
    <property type="entry name" value="BRLZ"/>
    <property type="match status" value="1"/>
</dbReference>
<dbReference type="GO" id="GO:0042127">
    <property type="term" value="P:regulation of cell population proliferation"/>
    <property type="evidence" value="ECO:0007669"/>
    <property type="project" value="TreeGrafter"/>
</dbReference>
<dbReference type="InterPro" id="IPR046347">
    <property type="entry name" value="bZIP_sf"/>
</dbReference>
<dbReference type="InterPro" id="IPR050946">
    <property type="entry name" value="AP-1_TF_bZIP"/>
</dbReference>
<dbReference type="CDD" id="cd14696">
    <property type="entry name" value="bZIP_Jun"/>
    <property type="match status" value="1"/>
</dbReference>
<dbReference type="Pfam" id="PF03957">
    <property type="entry name" value="Jun"/>
    <property type="match status" value="1"/>
</dbReference>
<evidence type="ECO:0000256" key="1">
    <source>
        <dbReference type="ARBA" id="ARBA00006882"/>
    </source>
</evidence>
<dbReference type="InterPro" id="IPR005643">
    <property type="entry name" value="JNK"/>
</dbReference>
<keyword evidence="8" id="KW-0175">Coiled coil</keyword>
<dbReference type="InterPro" id="IPR004827">
    <property type="entry name" value="bZIP"/>
</dbReference>
<dbReference type="GO" id="GO:0000978">
    <property type="term" value="F:RNA polymerase II cis-regulatory region sequence-specific DNA binding"/>
    <property type="evidence" value="ECO:0007669"/>
    <property type="project" value="TreeGrafter"/>
</dbReference>
<evidence type="ECO:0000256" key="5">
    <source>
        <dbReference type="ARBA" id="ARBA00023242"/>
    </source>
</evidence>
<evidence type="ECO:0000259" key="9">
    <source>
        <dbReference type="PROSITE" id="PS50217"/>
    </source>
</evidence>
<evidence type="ECO:0000256" key="2">
    <source>
        <dbReference type="ARBA" id="ARBA00023015"/>
    </source>
</evidence>
<dbReference type="Gene3D" id="1.20.5.170">
    <property type="match status" value="1"/>
</dbReference>
<dbReference type="GO" id="GO:0000981">
    <property type="term" value="F:DNA-binding transcription factor activity, RNA polymerase II-specific"/>
    <property type="evidence" value="ECO:0007669"/>
    <property type="project" value="TreeGrafter"/>
</dbReference>
<dbReference type="InterPro" id="IPR002112">
    <property type="entry name" value="Leuzip_Jun"/>
</dbReference>
<comment type="caution">
    <text evidence="10">The sequence shown here is derived from an EMBL/GenBank/DDBJ whole genome shotgun (WGS) entry which is preliminary data.</text>
</comment>
<dbReference type="Pfam" id="PF00170">
    <property type="entry name" value="bZIP_1"/>
    <property type="match status" value="1"/>
</dbReference>
<dbReference type="SUPFAM" id="SSF57959">
    <property type="entry name" value="Leucine zipper domain"/>
    <property type="match status" value="1"/>
</dbReference>
<dbReference type="PANTHER" id="PTHR11462:SF37">
    <property type="entry name" value="TRANSCRIPTION FACTOR JUNB"/>
    <property type="match status" value="1"/>
</dbReference>
<dbReference type="GO" id="GO:0005667">
    <property type="term" value="C:transcription regulator complex"/>
    <property type="evidence" value="ECO:0007669"/>
    <property type="project" value="TreeGrafter"/>
</dbReference>
<dbReference type="AlphaFoldDB" id="A0AAN7MHY1"/>
<sequence>MALHLLPPAPAADLLLGSGVSSGEGGVGTRGDLEAPLGFAVELSLLKLLPATDLEQLLIQISSGLGPDSPGPTAPMPEAGVLIATMARGPFLYWQPVTQEQEGFADGFVKALADLHKQNQLLAAPPLSSSGPCCPSHSGPATTDPQAVNTTLTSFNPAGPLSPSSSSCPAAMAPPGLVFGAAGLENRQLLPASGPAQPLEPQTVPDMQMATGSDGGSSMLVLSPLDAESQEQLKAEQKRLRNRIAASKCRWRKLERIACLEEKVKALKGQNAELATTANLLRTQVMQPHNVLSEVAAVPEMSTC</sequence>
<keyword evidence="5" id="KW-0539">Nucleus</keyword>
<evidence type="ECO:0000256" key="4">
    <source>
        <dbReference type="ARBA" id="ARBA00023163"/>
    </source>
</evidence>
<evidence type="ECO:0000256" key="7">
    <source>
        <dbReference type="ARBA" id="ARBA00030588"/>
    </source>
</evidence>
<organism evidence="10 11">
    <name type="scientific">Mycteria americana</name>
    <name type="common">Wood stork</name>
    <dbReference type="NCBI Taxonomy" id="33587"/>
    <lineage>
        <taxon>Eukaryota</taxon>
        <taxon>Metazoa</taxon>
        <taxon>Chordata</taxon>
        <taxon>Craniata</taxon>
        <taxon>Vertebrata</taxon>
        <taxon>Euteleostomi</taxon>
        <taxon>Archelosauria</taxon>
        <taxon>Archosauria</taxon>
        <taxon>Dinosauria</taxon>
        <taxon>Saurischia</taxon>
        <taxon>Theropoda</taxon>
        <taxon>Coelurosauria</taxon>
        <taxon>Aves</taxon>
        <taxon>Neognathae</taxon>
        <taxon>Neoaves</taxon>
        <taxon>Aequornithes</taxon>
        <taxon>Ciconiiformes</taxon>
        <taxon>Ciconiidae</taxon>
        <taxon>Mycteria</taxon>
    </lineage>
</organism>
<name>A0AAN7MHY1_MYCAM</name>
<proteinExistence type="inferred from homology"/>
<keyword evidence="11" id="KW-1185">Reference proteome</keyword>
<dbReference type="PROSITE" id="PS00036">
    <property type="entry name" value="BZIP_BASIC"/>
    <property type="match status" value="1"/>
</dbReference>
<evidence type="ECO:0000256" key="8">
    <source>
        <dbReference type="SAM" id="Coils"/>
    </source>
</evidence>
<comment type="similarity">
    <text evidence="1">Belongs to the bZIP family. Jun subfamily.</text>
</comment>
<keyword evidence="3" id="KW-0238">DNA-binding</keyword>
<dbReference type="PROSITE" id="PS50217">
    <property type="entry name" value="BZIP"/>
    <property type="match status" value="1"/>
</dbReference>
<gene>
    <name evidence="10" type="ORF">QYF61_005556</name>
</gene>
<keyword evidence="4" id="KW-0804">Transcription</keyword>
<accession>A0AAN7MHY1</accession>
<feature type="coiled-coil region" evidence="8">
    <location>
        <begin position="230"/>
        <end position="277"/>
    </location>
</feature>
<keyword evidence="2" id="KW-0805">Transcription regulation</keyword>